<accession>A0ABV8USN6</accession>
<keyword evidence="1" id="KW-0812">Transmembrane</keyword>
<evidence type="ECO:0000313" key="4">
    <source>
        <dbReference type="Proteomes" id="UP001595733"/>
    </source>
</evidence>
<keyword evidence="4" id="KW-1185">Reference proteome</keyword>
<dbReference type="Proteomes" id="UP001595733">
    <property type="component" value="Unassembled WGS sequence"/>
</dbReference>
<evidence type="ECO:0000313" key="3">
    <source>
        <dbReference type="EMBL" id="MFC4354321.1"/>
    </source>
</evidence>
<keyword evidence="1" id="KW-0472">Membrane</keyword>
<sequence>MTARFDKIASLLFFIIGVLFFTEALKISDSAYGSSVGPKIFPMGLGIALIALSILLIIESFKKKAEAKASEESLSSPQYKRFFIILGAAITYVVLLEPLGYLITTFAFLFVTFQTLERGKWLSSLIIAAAFSGVIYFGFVYILGGSLPGFPI</sequence>
<evidence type="ECO:0000259" key="2">
    <source>
        <dbReference type="Pfam" id="PF07331"/>
    </source>
</evidence>
<feature type="transmembrane region" description="Helical" evidence="1">
    <location>
        <begin position="40"/>
        <end position="61"/>
    </location>
</feature>
<dbReference type="InterPro" id="IPR009936">
    <property type="entry name" value="DUF1468"/>
</dbReference>
<reference evidence="4" key="1">
    <citation type="journal article" date="2019" name="Int. J. Syst. Evol. Microbiol.">
        <title>The Global Catalogue of Microorganisms (GCM) 10K type strain sequencing project: providing services to taxonomists for standard genome sequencing and annotation.</title>
        <authorList>
            <consortium name="The Broad Institute Genomics Platform"/>
            <consortium name="The Broad Institute Genome Sequencing Center for Infectious Disease"/>
            <person name="Wu L."/>
            <person name="Ma J."/>
        </authorList>
    </citation>
    <scope>NUCLEOTIDE SEQUENCE [LARGE SCALE GENOMIC DNA]</scope>
    <source>
        <strain evidence="4">CCUG 50353</strain>
    </source>
</reference>
<feature type="transmembrane region" description="Helical" evidence="1">
    <location>
        <begin position="82"/>
        <end position="109"/>
    </location>
</feature>
<keyword evidence="1" id="KW-1133">Transmembrane helix</keyword>
<feature type="domain" description="DUF1468" evidence="2">
    <location>
        <begin position="8"/>
        <end position="148"/>
    </location>
</feature>
<proteinExistence type="predicted"/>
<protein>
    <submittedName>
        <fullName evidence="3">Tripartite tricarboxylate transporter TctB family protein</fullName>
    </submittedName>
</protein>
<gene>
    <name evidence="3" type="ORF">ACFO0S_04435</name>
</gene>
<organism evidence="3 4">
    <name type="scientific">Chryseomicrobium palamuruense</name>
    <dbReference type="NCBI Taxonomy" id="682973"/>
    <lineage>
        <taxon>Bacteria</taxon>
        <taxon>Bacillati</taxon>
        <taxon>Bacillota</taxon>
        <taxon>Bacilli</taxon>
        <taxon>Bacillales</taxon>
        <taxon>Caryophanaceae</taxon>
        <taxon>Chryseomicrobium</taxon>
    </lineage>
</organism>
<dbReference type="EMBL" id="JBHSEF010000010">
    <property type="protein sequence ID" value="MFC4354321.1"/>
    <property type="molecule type" value="Genomic_DNA"/>
</dbReference>
<name>A0ABV8USN6_9BACL</name>
<dbReference type="RefSeq" id="WP_378140599.1">
    <property type="nucleotide sequence ID" value="NZ_JBHSEF010000010.1"/>
</dbReference>
<evidence type="ECO:0000256" key="1">
    <source>
        <dbReference type="SAM" id="Phobius"/>
    </source>
</evidence>
<dbReference type="Pfam" id="PF07331">
    <property type="entry name" value="TctB"/>
    <property type="match status" value="1"/>
</dbReference>
<comment type="caution">
    <text evidence="3">The sequence shown here is derived from an EMBL/GenBank/DDBJ whole genome shotgun (WGS) entry which is preliminary data.</text>
</comment>
<feature type="transmembrane region" description="Helical" evidence="1">
    <location>
        <begin position="121"/>
        <end position="143"/>
    </location>
</feature>